<dbReference type="RefSeq" id="WP_178368093.1">
    <property type="nucleotide sequence ID" value="NZ_JACADJ010000093.1"/>
</dbReference>
<proteinExistence type="predicted"/>
<name>A0A850TED6_9BACT</name>
<sequence>MARKSRELSDQEWALLLPFMPERVVSEILSGKRRLNTRQMKALGKRFGVSPVVFMSTTPPESEIQKGLVKAQVD</sequence>
<reference evidence="1 2" key="1">
    <citation type="submission" date="2020-06" db="EMBL/GenBank/DDBJ databases">
        <title>High-quality draft genome of sulfate reducer Desulfobacter latus type strain AcrS2 isolated from marine sediment.</title>
        <authorList>
            <person name="Hoppe M."/>
            <person name="Larsen C.K."/>
            <person name="Marshall I.P.G."/>
            <person name="Schramm A."/>
            <person name="Marietou A.G."/>
        </authorList>
    </citation>
    <scope>NUCLEOTIDE SEQUENCE [LARGE SCALE GENOMIC DNA]</scope>
    <source>
        <strain evidence="1 2">AcRS2</strain>
    </source>
</reference>
<dbReference type="AlphaFoldDB" id="A0A850TED6"/>
<dbReference type="Proteomes" id="UP000553343">
    <property type="component" value="Unassembled WGS sequence"/>
</dbReference>
<keyword evidence="2" id="KW-1185">Reference proteome</keyword>
<evidence type="ECO:0000313" key="1">
    <source>
        <dbReference type="EMBL" id="NWH06647.1"/>
    </source>
</evidence>
<dbReference type="EMBL" id="JACADJ010000093">
    <property type="protein sequence ID" value="NWH06647.1"/>
    <property type="molecule type" value="Genomic_DNA"/>
</dbReference>
<evidence type="ECO:0000313" key="2">
    <source>
        <dbReference type="Proteomes" id="UP000553343"/>
    </source>
</evidence>
<organism evidence="1 2">
    <name type="scientific">Desulfobacter latus</name>
    <dbReference type="NCBI Taxonomy" id="2292"/>
    <lineage>
        <taxon>Bacteria</taxon>
        <taxon>Pseudomonadati</taxon>
        <taxon>Thermodesulfobacteriota</taxon>
        <taxon>Desulfobacteria</taxon>
        <taxon>Desulfobacterales</taxon>
        <taxon>Desulfobacteraceae</taxon>
        <taxon>Desulfobacter</taxon>
    </lineage>
</organism>
<comment type="caution">
    <text evidence="1">The sequence shown here is derived from an EMBL/GenBank/DDBJ whole genome shotgun (WGS) entry which is preliminary data.</text>
</comment>
<gene>
    <name evidence="1" type="ORF">HXW94_16930</name>
</gene>
<protein>
    <submittedName>
        <fullName evidence="1">Uncharacterized protein</fullName>
    </submittedName>
</protein>
<accession>A0A850TED6</accession>